<dbReference type="OrthoDB" id="7777654at2759"/>
<comment type="cofactor">
    <cofactor evidence="1">
        <name>FAD</name>
        <dbReference type="ChEBI" id="CHEBI:57692"/>
    </cofactor>
</comment>
<evidence type="ECO:0000313" key="5">
    <source>
        <dbReference type="Proteomes" id="UP000002035"/>
    </source>
</evidence>
<accession>C5FSZ7</accession>
<dbReference type="Gene3D" id="3.50.50.60">
    <property type="entry name" value="FAD/NAD(P)-binding domain"/>
    <property type="match status" value="2"/>
</dbReference>
<dbReference type="PANTHER" id="PTHR43400:SF7">
    <property type="entry name" value="FAD-DEPENDENT OXIDOREDUCTASE 2 FAD BINDING DOMAIN-CONTAINING PROTEIN"/>
    <property type="match status" value="1"/>
</dbReference>
<gene>
    <name evidence="4" type="ORF">MCYG_05819</name>
</gene>
<reference evidence="5" key="1">
    <citation type="journal article" date="2012" name="MBio">
        <title>Comparative genome analysis of Trichophyton rubrum and related dermatophytes reveals candidate genes involved in infection.</title>
        <authorList>
            <person name="Martinez D.A."/>
            <person name="Oliver B.G."/>
            <person name="Graeser Y."/>
            <person name="Goldberg J.M."/>
            <person name="Li W."/>
            <person name="Martinez-Rossi N.M."/>
            <person name="Monod M."/>
            <person name="Shelest E."/>
            <person name="Barton R.C."/>
            <person name="Birch E."/>
            <person name="Brakhage A.A."/>
            <person name="Chen Z."/>
            <person name="Gurr S.J."/>
            <person name="Heiman D."/>
            <person name="Heitman J."/>
            <person name="Kosti I."/>
            <person name="Rossi A."/>
            <person name="Saif S."/>
            <person name="Samalova M."/>
            <person name="Saunders C.W."/>
            <person name="Shea T."/>
            <person name="Summerbell R.C."/>
            <person name="Xu J."/>
            <person name="Young S."/>
            <person name="Zeng Q."/>
            <person name="Birren B.W."/>
            <person name="Cuomo C.A."/>
            <person name="White T.C."/>
        </authorList>
    </citation>
    <scope>NUCLEOTIDE SEQUENCE [LARGE SCALE GENOMIC DNA]</scope>
    <source>
        <strain evidence="5">ATCC MYA-4605 / CBS 113480</strain>
    </source>
</reference>
<dbReference type="SUPFAM" id="SSF51905">
    <property type="entry name" value="FAD/NAD(P)-binding domain"/>
    <property type="match status" value="1"/>
</dbReference>
<dbReference type="EMBL" id="DS995705">
    <property type="protein sequence ID" value="EEQ33000.1"/>
    <property type="molecule type" value="Genomic_DNA"/>
</dbReference>
<dbReference type="HOGENOM" id="CLU_011398_4_6_1"/>
<dbReference type="RefSeq" id="XP_002845950.1">
    <property type="nucleotide sequence ID" value="XM_002845904.1"/>
</dbReference>
<evidence type="ECO:0000256" key="2">
    <source>
        <dbReference type="ARBA" id="ARBA00022827"/>
    </source>
</evidence>
<evidence type="ECO:0000313" key="4">
    <source>
        <dbReference type="EMBL" id="EEQ33000.1"/>
    </source>
</evidence>
<dbReference type="GeneID" id="9224250"/>
<proteinExistence type="predicted"/>
<dbReference type="SUPFAM" id="SSF56425">
    <property type="entry name" value="Succinate dehydrogenase/fumarate reductase flavoprotein, catalytic domain"/>
    <property type="match status" value="1"/>
</dbReference>
<dbReference type="VEuPathDB" id="FungiDB:MCYG_05819"/>
<sequence length="366" mass="40511">MTVVALVTFDYTKYQRWWLDTSPSNTDLHNTILKTPLADWWVGGFSKMTIPRECGFSSLAVEKNTGFSAAISAAEHGVRKVVLFEKVLRSGSASRTVHGGLDDILPIVNNVDSEKTGIIDMKPDTQSRTLRMTDGRTDQDMSNISTILQPTILQGRQALQMLGLWQDYHAAAQPSNVAVFYPASLKRLIPNPTTGRPSGAVVEHNGSKAAIKSKSMILAAGGFKANPQMRSKYLGRPYSPSGREFSNQFTKSGYPLGLRINSERERFVDEGMDMRDLTYAKFGRAILALPGHIVFQVWSRQVIPWLQDEEYRPEIFEHITAPSISELAEKCSRHLQETPGAKRNPAINDGLSTQSQAGSLSLPKSN</sequence>
<dbReference type="eggNOG" id="KOG2404">
    <property type="taxonomic scope" value="Eukaryota"/>
</dbReference>
<dbReference type="Proteomes" id="UP000002035">
    <property type="component" value="Unassembled WGS sequence"/>
</dbReference>
<dbReference type="InterPro" id="IPR050315">
    <property type="entry name" value="FAD-oxidoreductase_2"/>
</dbReference>
<organism evidence="4 5">
    <name type="scientific">Arthroderma otae (strain ATCC MYA-4605 / CBS 113480)</name>
    <name type="common">Microsporum canis</name>
    <dbReference type="NCBI Taxonomy" id="554155"/>
    <lineage>
        <taxon>Eukaryota</taxon>
        <taxon>Fungi</taxon>
        <taxon>Dikarya</taxon>
        <taxon>Ascomycota</taxon>
        <taxon>Pezizomycotina</taxon>
        <taxon>Eurotiomycetes</taxon>
        <taxon>Eurotiomycetidae</taxon>
        <taxon>Onygenales</taxon>
        <taxon>Arthrodermataceae</taxon>
        <taxon>Microsporum</taxon>
    </lineage>
</organism>
<keyword evidence="5" id="KW-1185">Reference proteome</keyword>
<dbReference type="AlphaFoldDB" id="C5FSZ7"/>
<protein>
    <submittedName>
        <fullName evidence="4">Tricarballylate dehydrogenase</fullName>
    </submittedName>
</protein>
<evidence type="ECO:0000256" key="3">
    <source>
        <dbReference type="SAM" id="MobiDB-lite"/>
    </source>
</evidence>
<feature type="region of interest" description="Disordered" evidence="3">
    <location>
        <begin position="336"/>
        <end position="366"/>
    </location>
</feature>
<keyword evidence="2" id="KW-0274">FAD</keyword>
<evidence type="ECO:0000256" key="1">
    <source>
        <dbReference type="ARBA" id="ARBA00001974"/>
    </source>
</evidence>
<dbReference type="Gene3D" id="3.90.700.10">
    <property type="entry name" value="Succinate dehydrogenase/fumarate reductase flavoprotein, catalytic domain"/>
    <property type="match status" value="1"/>
</dbReference>
<dbReference type="InterPro" id="IPR027477">
    <property type="entry name" value="Succ_DH/fumarate_Rdtase_cat_sf"/>
</dbReference>
<dbReference type="STRING" id="554155.C5FSZ7"/>
<feature type="compositionally biased region" description="Polar residues" evidence="3">
    <location>
        <begin position="350"/>
        <end position="366"/>
    </location>
</feature>
<name>C5FSZ7_ARTOC</name>
<dbReference type="PANTHER" id="PTHR43400">
    <property type="entry name" value="FUMARATE REDUCTASE"/>
    <property type="match status" value="1"/>
</dbReference>
<keyword evidence="2" id="KW-0285">Flavoprotein</keyword>
<dbReference type="InterPro" id="IPR036188">
    <property type="entry name" value="FAD/NAD-bd_sf"/>
</dbReference>